<organism evidence="2 3">
    <name type="scientific">Deinococcus roseus</name>
    <dbReference type="NCBI Taxonomy" id="392414"/>
    <lineage>
        <taxon>Bacteria</taxon>
        <taxon>Thermotogati</taxon>
        <taxon>Deinococcota</taxon>
        <taxon>Deinococci</taxon>
        <taxon>Deinococcales</taxon>
        <taxon>Deinococcaceae</taxon>
        <taxon>Deinococcus</taxon>
    </lineage>
</organism>
<protein>
    <submittedName>
        <fullName evidence="2">Amidase</fullName>
    </submittedName>
</protein>
<dbReference type="InterPro" id="IPR023631">
    <property type="entry name" value="Amidase_dom"/>
</dbReference>
<name>A0ABQ2CW85_9DEIO</name>
<dbReference type="PANTHER" id="PTHR42678:SF34">
    <property type="entry name" value="OS04G0183300 PROTEIN"/>
    <property type="match status" value="1"/>
</dbReference>
<proteinExistence type="predicted"/>
<dbReference type="Gene3D" id="3.90.1300.10">
    <property type="entry name" value="Amidase signature (AS) domain"/>
    <property type="match status" value="1"/>
</dbReference>
<reference evidence="3" key="1">
    <citation type="journal article" date="2019" name="Int. J. Syst. Evol. Microbiol.">
        <title>The Global Catalogue of Microorganisms (GCM) 10K type strain sequencing project: providing services to taxonomists for standard genome sequencing and annotation.</title>
        <authorList>
            <consortium name="The Broad Institute Genomics Platform"/>
            <consortium name="The Broad Institute Genome Sequencing Center for Infectious Disease"/>
            <person name="Wu L."/>
            <person name="Ma J."/>
        </authorList>
    </citation>
    <scope>NUCLEOTIDE SEQUENCE [LARGE SCALE GENOMIC DNA]</scope>
    <source>
        <strain evidence="3">JCM 14370</strain>
    </source>
</reference>
<evidence type="ECO:0000259" key="1">
    <source>
        <dbReference type="Pfam" id="PF01425"/>
    </source>
</evidence>
<keyword evidence="3" id="KW-1185">Reference proteome</keyword>
<dbReference type="SUPFAM" id="SSF75304">
    <property type="entry name" value="Amidase signature (AS) enzymes"/>
    <property type="match status" value="1"/>
</dbReference>
<dbReference type="RefSeq" id="WP_188998692.1">
    <property type="nucleotide sequence ID" value="NZ_BMOD01000001.1"/>
</dbReference>
<evidence type="ECO:0000313" key="3">
    <source>
        <dbReference type="Proteomes" id="UP000632222"/>
    </source>
</evidence>
<sequence>MKPLEQQSVTELKDGLEAGHFSSVQLCQHFVQRIEQLNPELHAVIQLHPEALQTAEMLDQERAAGKNRGPLHGIPILVKDNIDVVGVPCTAGSIALKDHFPARDAFVVQQLRKAGCILLGKTNLTEFANFMTIDMPNGYSSLGGQTQHAHLKGHNTGGSSSGSGVAVAARLAPLTIGTETSGSIIHPANHSGVVGLKPTVGSVSRTGIIPISFSQDTAGPMAHSVQDAFLLFQAMVGQDPEDPLSRTLSLAPLPEVGAGTRLGIFRDSFTLLTEEEAELLDRGLQKLLDAGIELVDVEYPHPELSHQWRWEVLTYEFKEGLNRYLSGVSQGSRSLPELIDFYDDHPEEGLRYGQVLLLAANSTTGTLSNPAYQRSRKLDVLYSRDLGIDFLLQEHQLDALIYPRWYGYDVPAKAGYPSLTVPVGVREDGLAVNLTFTSTAWTEPLLLALGLLLEQ</sequence>
<dbReference type="Proteomes" id="UP000632222">
    <property type="component" value="Unassembled WGS sequence"/>
</dbReference>
<dbReference type="Pfam" id="PF01425">
    <property type="entry name" value="Amidase"/>
    <property type="match status" value="1"/>
</dbReference>
<feature type="domain" description="Amidase" evidence="1">
    <location>
        <begin position="27"/>
        <end position="403"/>
    </location>
</feature>
<dbReference type="PANTHER" id="PTHR42678">
    <property type="entry name" value="AMIDASE"/>
    <property type="match status" value="1"/>
</dbReference>
<accession>A0ABQ2CW85</accession>
<comment type="caution">
    <text evidence="2">The sequence shown here is derived from an EMBL/GenBank/DDBJ whole genome shotgun (WGS) entry which is preliminary data.</text>
</comment>
<dbReference type="EMBL" id="BMOD01000001">
    <property type="protein sequence ID" value="GGJ20083.1"/>
    <property type="molecule type" value="Genomic_DNA"/>
</dbReference>
<gene>
    <name evidence="2" type="ORF">GCM10008938_02800</name>
</gene>
<evidence type="ECO:0000313" key="2">
    <source>
        <dbReference type="EMBL" id="GGJ20083.1"/>
    </source>
</evidence>
<dbReference type="InterPro" id="IPR036928">
    <property type="entry name" value="AS_sf"/>
</dbReference>